<organism evidence="2 3">
    <name type="scientific">Algoriphagus halophilus</name>
    <dbReference type="NCBI Taxonomy" id="226505"/>
    <lineage>
        <taxon>Bacteria</taxon>
        <taxon>Pseudomonadati</taxon>
        <taxon>Bacteroidota</taxon>
        <taxon>Cytophagia</taxon>
        <taxon>Cytophagales</taxon>
        <taxon>Cyclobacteriaceae</taxon>
        <taxon>Algoriphagus</taxon>
    </lineage>
</organism>
<evidence type="ECO:0000256" key="1">
    <source>
        <dbReference type="SAM" id="Phobius"/>
    </source>
</evidence>
<keyword evidence="1" id="KW-0812">Transmembrane</keyword>
<dbReference type="STRING" id="226505.SAMN05444394_3534"/>
<dbReference type="OrthoDB" id="822590at2"/>
<name>A0A1N6H478_9BACT</name>
<reference evidence="3" key="1">
    <citation type="submission" date="2016-11" db="EMBL/GenBank/DDBJ databases">
        <authorList>
            <person name="Varghese N."/>
            <person name="Submissions S."/>
        </authorList>
    </citation>
    <scope>NUCLEOTIDE SEQUENCE [LARGE SCALE GENOMIC DNA]</scope>
    <source>
        <strain evidence="3">DSM 15292</strain>
    </source>
</reference>
<proteinExistence type="predicted"/>
<dbReference type="AlphaFoldDB" id="A0A1N6H478"/>
<dbReference type="Proteomes" id="UP000185221">
    <property type="component" value="Unassembled WGS sequence"/>
</dbReference>
<dbReference type="EMBL" id="FSRC01000003">
    <property type="protein sequence ID" value="SIO14477.1"/>
    <property type="molecule type" value="Genomic_DNA"/>
</dbReference>
<sequence length="256" mass="30475">MINFFRKFRQKLISEDVSTFKSDKIVRYLFYAIGEILLVVIGILIALYINTSREDFLEDQYTKSVFEQIHKDLQNDRVKLVLDIENIETTNQFILDMLGNKIPDSFYESIDAVTYDDPNIRPIRSLCTDFVAFLPNTKGYDLLKLLNNKDLVNDSLTNDIISYYSQLGTVLPEYNKVTVEISKRNIQEYKQYDWFENWAIGTYDPDFIEYLKENKDNKKRMAEFYSYTSVNETYWKDLKRNTDELINRIEKKLETH</sequence>
<keyword evidence="1" id="KW-1133">Transmembrane helix</keyword>
<feature type="transmembrane region" description="Helical" evidence="1">
    <location>
        <begin position="28"/>
        <end position="49"/>
    </location>
</feature>
<gene>
    <name evidence="2" type="ORF">SAMN05444394_3534</name>
</gene>
<accession>A0A1N6H478</accession>
<protein>
    <submittedName>
        <fullName evidence="2">Uncharacterized protein</fullName>
    </submittedName>
</protein>
<evidence type="ECO:0000313" key="2">
    <source>
        <dbReference type="EMBL" id="SIO14477.1"/>
    </source>
</evidence>
<keyword evidence="1" id="KW-0472">Membrane</keyword>
<evidence type="ECO:0000313" key="3">
    <source>
        <dbReference type="Proteomes" id="UP000185221"/>
    </source>
</evidence>
<keyword evidence="3" id="KW-1185">Reference proteome</keyword>
<dbReference type="RefSeq" id="WP_074226320.1">
    <property type="nucleotide sequence ID" value="NZ_FSRC01000003.1"/>
</dbReference>